<accession>A0ABS8VCZ7</accession>
<feature type="domain" description="Myb-like" evidence="4">
    <location>
        <begin position="104"/>
        <end position="154"/>
    </location>
</feature>
<evidence type="ECO:0000256" key="1">
    <source>
        <dbReference type="ARBA" id="ARBA00004123"/>
    </source>
</evidence>
<feature type="compositionally biased region" description="Basic and acidic residues" evidence="3">
    <location>
        <begin position="47"/>
        <end position="57"/>
    </location>
</feature>
<comment type="caution">
    <text evidence="6">The sequence shown here is derived from an EMBL/GenBank/DDBJ whole genome shotgun (WGS) entry which is preliminary data.</text>
</comment>
<dbReference type="Gene3D" id="1.10.10.60">
    <property type="entry name" value="Homeodomain-like"/>
    <property type="match status" value="2"/>
</dbReference>
<organism evidence="6 7">
    <name type="scientific">Datura stramonium</name>
    <name type="common">Jimsonweed</name>
    <name type="synonym">Common thornapple</name>
    <dbReference type="NCBI Taxonomy" id="4076"/>
    <lineage>
        <taxon>Eukaryota</taxon>
        <taxon>Viridiplantae</taxon>
        <taxon>Streptophyta</taxon>
        <taxon>Embryophyta</taxon>
        <taxon>Tracheophyta</taxon>
        <taxon>Spermatophyta</taxon>
        <taxon>Magnoliopsida</taxon>
        <taxon>eudicotyledons</taxon>
        <taxon>Gunneridae</taxon>
        <taxon>Pentapetalae</taxon>
        <taxon>asterids</taxon>
        <taxon>lamiids</taxon>
        <taxon>Solanales</taxon>
        <taxon>Solanaceae</taxon>
        <taxon>Solanoideae</taxon>
        <taxon>Datureae</taxon>
        <taxon>Datura</taxon>
    </lineage>
</organism>
<dbReference type="EMBL" id="JACEIK010004201">
    <property type="protein sequence ID" value="MCD9644584.1"/>
    <property type="molecule type" value="Genomic_DNA"/>
</dbReference>
<keyword evidence="7" id="KW-1185">Reference proteome</keyword>
<feature type="region of interest" description="Disordered" evidence="3">
    <location>
        <begin position="1"/>
        <end position="59"/>
    </location>
</feature>
<evidence type="ECO:0000259" key="4">
    <source>
        <dbReference type="PROSITE" id="PS50090"/>
    </source>
</evidence>
<evidence type="ECO:0000256" key="3">
    <source>
        <dbReference type="SAM" id="MobiDB-lite"/>
    </source>
</evidence>
<dbReference type="SUPFAM" id="SSF46689">
    <property type="entry name" value="Homeodomain-like"/>
    <property type="match status" value="1"/>
</dbReference>
<evidence type="ECO:0000313" key="6">
    <source>
        <dbReference type="EMBL" id="MCD9644584.1"/>
    </source>
</evidence>
<feature type="domain" description="HTH myb-type" evidence="5">
    <location>
        <begin position="104"/>
        <end position="158"/>
    </location>
</feature>
<feature type="domain" description="HTH myb-type" evidence="5">
    <location>
        <begin position="52"/>
        <end position="103"/>
    </location>
</feature>
<protein>
    <submittedName>
        <fullName evidence="6">Uncharacterized protein</fullName>
    </submittedName>
</protein>
<dbReference type="Pfam" id="PF00249">
    <property type="entry name" value="Myb_DNA-binding"/>
    <property type="match status" value="2"/>
</dbReference>
<sequence length="369" mass="40017">MENDTPEVPEVNVAVDGCYGGGIGDTSGGGEEEEALMLEDGSGSSDQVRKKTADRVKGPWSPEEDAILSRLVSNFGARNWSLIARGIPGRSGKSCRLRWCNQLDPAVKRKPFTDEEDRIILQAHAIHGNKWASIARLLPGRTDNAIKNHWNSTLRRRCAELGKLRSDSSNILEDVSAEKSKASSEETQSCGDVNSLKAIEGKDVSSQENQEDNHYEDKSQGEVQRSGANDPRTLFRPVARISAFSVYGSLNVPESQLQTPRLTPIQAPNLGVSKLLEGAFTDRLVPHQCGHGCCGDVNQDINGGSLLGPEFVDYAEPPSFSSHELATLATEISNVAWCKSGLENSSIEVIFNPTTRAACGTSHMPSRPF</sequence>
<comment type="subcellular location">
    <subcellularLocation>
        <location evidence="1">Nucleus</location>
    </subcellularLocation>
</comment>
<dbReference type="InterPro" id="IPR050560">
    <property type="entry name" value="MYB_TF"/>
</dbReference>
<feature type="region of interest" description="Disordered" evidence="3">
    <location>
        <begin position="176"/>
        <end position="231"/>
    </location>
</feature>
<dbReference type="InterPro" id="IPR009057">
    <property type="entry name" value="Homeodomain-like_sf"/>
</dbReference>
<feature type="compositionally biased region" description="Gly residues" evidence="3">
    <location>
        <begin position="18"/>
        <end position="29"/>
    </location>
</feature>
<gene>
    <name evidence="6" type="ORF">HAX54_032936</name>
</gene>
<feature type="domain" description="Myb-like" evidence="4">
    <location>
        <begin position="52"/>
        <end position="103"/>
    </location>
</feature>
<dbReference type="Proteomes" id="UP000823775">
    <property type="component" value="Unassembled WGS sequence"/>
</dbReference>
<dbReference type="PANTHER" id="PTHR45614:SF300">
    <property type="entry name" value="MYB TRANSCRIPTION FACTOR"/>
    <property type="match status" value="1"/>
</dbReference>
<dbReference type="PROSITE" id="PS51294">
    <property type="entry name" value="HTH_MYB"/>
    <property type="match status" value="2"/>
</dbReference>
<evidence type="ECO:0000313" key="7">
    <source>
        <dbReference type="Proteomes" id="UP000823775"/>
    </source>
</evidence>
<dbReference type="SMART" id="SM00717">
    <property type="entry name" value="SANT"/>
    <property type="match status" value="2"/>
</dbReference>
<dbReference type="CDD" id="cd00167">
    <property type="entry name" value="SANT"/>
    <property type="match status" value="2"/>
</dbReference>
<name>A0ABS8VCZ7_DATST</name>
<dbReference type="PROSITE" id="PS50090">
    <property type="entry name" value="MYB_LIKE"/>
    <property type="match status" value="2"/>
</dbReference>
<evidence type="ECO:0000259" key="5">
    <source>
        <dbReference type="PROSITE" id="PS51294"/>
    </source>
</evidence>
<feature type="compositionally biased region" description="Basic and acidic residues" evidence="3">
    <location>
        <begin position="199"/>
        <end position="220"/>
    </location>
</feature>
<keyword evidence="2" id="KW-0539">Nucleus</keyword>
<reference evidence="6 7" key="1">
    <citation type="journal article" date="2021" name="BMC Genomics">
        <title>Datura genome reveals duplications of psychoactive alkaloid biosynthetic genes and high mutation rate following tissue culture.</title>
        <authorList>
            <person name="Rajewski A."/>
            <person name="Carter-House D."/>
            <person name="Stajich J."/>
            <person name="Litt A."/>
        </authorList>
    </citation>
    <scope>NUCLEOTIDE SEQUENCE [LARGE SCALE GENOMIC DNA]</scope>
    <source>
        <strain evidence="6">AR-01</strain>
    </source>
</reference>
<evidence type="ECO:0000256" key="2">
    <source>
        <dbReference type="ARBA" id="ARBA00023242"/>
    </source>
</evidence>
<dbReference type="InterPro" id="IPR017930">
    <property type="entry name" value="Myb_dom"/>
</dbReference>
<dbReference type="InterPro" id="IPR001005">
    <property type="entry name" value="SANT/Myb"/>
</dbReference>
<dbReference type="PANTHER" id="PTHR45614">
    <property type="entry name" value="MYB PROTEIN-RELATED"/>
    <property type="match status" value="1"/>
</dbReference>
<proteinExistence type="predicted"/>